<evidence type="ECO:0000259" key="9">
    <source>
        <dbReference type="Pfam" id="PF23559"/>
    </source>
</evidence>
<dbReference type="GO" id="GO:0005524">
    <property type="term" value="F:ATP binding"/>
    <property type="evidence" value="ECO:0007669"/>
    <property type="project" value="UniProtKB-KW"/>
</dbReference>
<dbReference type="Gene3D" id="1.20.5.4130">
    <property type="match status" value="1"/>
</dbReference>
<dbReference type="Gene3D" id="1.10.10.10">
    <property type="entry name" value="Winged helix-like DNA-binding domain superfamily/Winged helix DNA-binding domain"/>
    <property type="match status" value="1"/>
</dbReference>
<dbReference type="InterPro" id="IPR058922">
    <property type="entry name" value="WHD_DRP"/>
</dbReference>
<dbReference type="OrthoDB" id="431454at2759"/>
<dbReference type="Gene3D" id="1.10.8.430">
    <property type="entry name" value="Helical domain of apoptotic protease-activating factors"/>
    <property type="match status" value="1"/>
</dbReference>
<evidence type="ECO:0000256" key="1">
    <source>
        <dbReference type="ARBA" id="ARBA00008894"/>
    </source>
</evidence>
<dbReference type="SUPFAM" id="SSF52540">
    <property type="entry name" value="P-loop containing nucleoside triphosphate hydrolases"/>
    <property type="match status" value="1"/>
</dbReference>
<dbReference type="Pfam" id="PF23559">
    <property type="entry name" value="WHD_DRP"/>
    <property type="match status" value="1"/>
</dbReference>
<evidence type="ECO:0000256" key="6">
    <source>
        <dbReference type="ARBA" id="ARBA00022840"/>
    </source>
</evidence>
<comment type="caution">
    <text evidence="11">The sequence shown here is derived from an EMBL/GenBank/DDBJ whole genome shotgun (WGS) entry which is preliminary data.</text>
</comment>
<dbReference type="PRINTS" id="PR00364">
    <property type="entry name" value="DISEASERSIST"/>
</dbReference>
<feature type="domain" description="Disease resistance protein winged helix" evidence="9">
    <location>
        <begin position="463"/>
        <end position="530"/>
    </location>
</feature>
<dbReference type="PANTHER" id="PTHR36766:SF40">
    <property type="entry name" value="DISEASE RESISTANCE PROTEIN RGA3"/>
    <property type="match status" value="1"/>
</dbReference>
<name>A0A8T3A8F1_DENNO</name>
<comment type="similarity">
    <text evidence="1">Belongs to the disease resistance NB-LRR family.</text>
</comment>
<evidence type="ECO:0000256" key="5">
    <source>
        <dbReference type="ARBA" id="ARBA00022821"/>
    </source>
</evidence>
<evidence type="ECO:0000256" key="2">
    <source>
        <dbReference type="ARBA" id="ARBA00022614"/>
    </source>
</evidence>
<evidence type="ECO:0000313" key="11">
    <source>
        <dbReference type="EMBL" id="KAI0492717.1"/>
    </source>
</evidence>
<feature type="domain" description="R13L1/DRL21-like LRR repeat region" evidence="10">
    <location>
        <begin position="719"/>
        <end position="844"/>
    </location>
</feature>
<sequence length="1136" mass="130701">MAGWFVGPIMDKIINACSDYLEDQVGWQTGMKKELERLRENHPKIQAVVSAANQAQINDKNRALYKWIWQLRDAIDEADDVLDEFEYMKHTQQLTKNTEETKKRKFMSFLFESPRKILKIGERVLKRDPNLKRLEEAVQKLDKVSADVTTFLHLLDSAKQEQKEQEVDFYKTRETGSLPKNGLIGRGKDKEFVMQWLRMPSNEEHQALVNGTDLYRKISLLSIVGHGGMGKTTLLQHVYEGEMTKEFDLKMWVCVSNNFDVKKVIADMLESLKKKKPRLDTLDALQNSLRTEIMSKKFLLVLDDIWEEEENRDISKWEMVLTPLAYGKIGSGILVTTRMDSVAMMIAKVIKNNEIFRLEGLEEDQCLQLLNSHAFADVENPNDYKRLRSIAGEIVKKLSGSPLAAKVIGGVLNSSLNERHWTNILNSDFVSSKLGQDDIFLILRLSYMFLPKHLQNCFSFCSIFRQDHLFLKDDLVKMWIALGFIQQPHDQEWTMEDIGGMYFDVLVKKNFFEKFKGRYYKMHDLIHELAQLVSIHECLRVENSTKFPSIIPKTLRHLSVQTINPDIIKEVEKFKYLHSLFLLDRPCNRDLCNALIDIFKALGSLRLLYISSTCLKMIPQEIENLIHLRFLKIEVPNLTMLPRSLSNLYHLQYIIYDSTWGSSQLKVDDFVPGDINNLSNLRYVKLPEKYISSICGIGKLKSLQVLNMFDLRDVTGYRIGELENMNDLCKLRITCLEKVKDVGEACSAKLCAKRRLTDLTLCWSNTDSRNIDLDENVLDNLQPPKCLRNLRIKRYMGARFAIWTNNVNLIFNLALIELTDCLECETLPPFGQLPFLKYLKLSSMPKVKWLESKFNGNDKYHAFPLLEVLDIGDLEALEDWSEAGVAAEDGCLFPCLTELFLNKCPKLKELPSLPSKIRILHIENTGWTTLNFCSNSIPIPLKTLIVIHCPNITSLPLADEIPRLAALRDLRIIKCPNLISLGRYREVETTNNCHLMLNNLSISDPLVLLMEPLRSIASLKELSISDNDELVSLPNDAEQWFMKVSSSLTRLQFSSLKSLQSLPSSLESLSSLQLLYIGHEIPMLRELPNLPPSLKTLSFWKCPPELQERYREDEGSNGHKIAHIPHIHLNWCNIDG</sequence>
<dbReference type="Pfam" id="PF18052">
    <property type="entry name" value="Rx_N"/>
    <property type="match status" value="1"/>
</dbReference>
<dbReference type="Proteomes" id="UP000829196">
    <property type="component" value="Unassembled WGS sequence"/>
</dbReference>
<keyword evidence="6" id="KW-0067">ATP-binding</keyword>
<dbReference type="GO" id="GO:0043531">
    <property type="term" value="F:ADP binding"/>
    <property type="evidence" value="ECO:0007669"/>
    <property type="project" value="InterPro"/>
</dbReference>
<proteinExistence type="inferred from homology"/>
<organism evidence="11 12">
    <name type="scientific">Dendrobium nobile</name>
    <name type="common">Orchid</name>
    <dbReference type="NCBI Taxonomy" id="94219"/>
    <lineage>
        <taxon>Eukaryota</taxon>
        <taxon>Viridiplantae</taxon>
        <taxon>Streptophyta</taxon>
        <taxon>Embryophyta</taxon>
        <taxon>Tracheophyta</taxon>
        <taxon>Spermatophyta</taxon>
        <taxon>Magnoliopsida</taxon>
        <taxon>Liliopsida</taxon>
        <taxon>Asparagales</taxon>
        <taxon>Orchidaceae</taxon>
        <taxon>Epidendroideae</taxon>
        <taxon>Malaxideae</taxon>
        <taxon>Dendrobiinae</taxon>
        <taxon>Dendrobium</taxon>
    </lineage>
</organism>
<dbReference type="InterPro" id="IPR036388">
    <property type="entry name" value="WH-like_DNA-bd_sf"/>
</dbReference>
<dbReference type="Gene3D" id="3.80.10.10">
    <property type="entry name" value="Ribonuclease Inhibitor"/>
    <property type="match status" value="3"/>
</dbReference>
<dbReference type="InterPro" id="IPR027417">
    <property type="entry name" value="P-loop_NTPase"/>
</dbReference>
<dbReference type="PANTHER" id="PTHR36766">
    <property type="entry name" value="PLANT BROAD-SPECTRUM MILDEW RESISTANCE PROTEIN RPW8"/>
    <property type="match status" value="1"/>
</dbReference>
<dbReference type="Gene3D" id="3.40.50.300">
    <property type="entry name" value="P-loop containing nucleotide triphosphate hydrolases"/>
    <property type="match status" value="1"/>
</dbReference>
<evidence type="ECO:0000256" key="4">
    <source>
        <dbReference type="ARBA" id="ARBA00022741"/>
    </source>
</evidence>
<keyword evidence="4" id="KW-0547">Nucleotide-binding</keyword>
<dbReference type="SUPFAM" id="SSF52058">
    <property type="entry name" value="L domain-like"/>
    <property type="match status" value="2"/>
</dbReference>
<dbReference type="InterPro" id="IPR032675">
    <property type="entry name" value="LRR_dom_sf"/>
</dbReference>
<dbReference type="GO" id="GO:0051707">
    <property type="term" value="P:response to other organism"/>
    <property type="evidence" value="ECO:0007669"/>
    <property type="project" value="UniProtKB-ARBA"/>
</dbReference>
<feature type="domain" description="Disease resistance N-terminal" evidence="8">
    <location>
        <begin position="11"/>
        <end position="99"/>
    </location>
</feature>
<keyword evidence="12" id="KW-1185">Reference proteome</keyword>
<gene>
    <name evidence="11" type="ORF">KFK09_026993</name>
</gene>
<dbReference type="GO" id="GO:0006952">
    <property type="term" value="P:defense response"/>
    <property type="evidence" value="ECO:0007669"/>
    <property type="project" value="UniProtKB-KW"/>
</dbReference>
<reference evidence="11" key="1">
    <citation type="journal article" date="2022" name="Front. Genet.">
        <title>Chromosome-Scale Assembly of the Dendrobium nobile Genome Provides Insights Into the Molecular Mechanism of the Biosynthesis of the Medicinal Active Ingredient of Dendrobium.</title>
        <authorList>
            <person name="Xu Q."/>
            <person name="Niu S.-C."/>
            <person name="Li K.-L."/>
            <person name="Zheng P.-J."/>
            <person name="Zhang X.-J."/>
            <person name="Jia Y."/>
            <person name="Liu Y."/>
            <person name="Niu Y.-X."/>
            <person name="Yu L.-H."/>
            <person name="Chen D.-F."/>
            <person name="Zhang G.-Q."/>
        </authorList>
    </citation>
    <scope>NUCLEOTIDE SEQUENCE</scope>
    <source>
        <tissue evidence="11">Leaf</tissue>
    </source>
</reference>
<dbReference type="Pfam" id="PF25019">
    <property type="entry name" value="LRR_R13L1-DRL21"/>
    <property type="match status" value="1"/>
</dbReference>
<dbReference type="InterPro" id="IPR042197">
    <property type="entry name" value="Apaf_helical"/>
</dbReference>
<dbReference type="InterPro" id="IPR056789">
    <property type="entry name" value="LRR_R13L1-DRL21"/>
</dbReference>
<evidence type="ECO:0000313" key="12">
    <source>
        <dbReference type="Proteomes" id="UP000829196"/>
    </source>
</evidence>
<evidence type="ECO:0000259" key="10">
    <source>
        <dbReference type="Pfam" id="PF25019"/>
    </source>
</evidence>
<dbReference type="InterPro" id="IPR002182">
    <property type="entry name" value="NB-ARC"/>
</dbReference>
<dbReference type="Pfam" id="PF00931">
    <property type="entry name" value="NB-ARC"/>
    <property type="match status" value="1"/>
</dbReference>
<keyword evidence="2" id="KW-0433">Leucine-rich repeat</keyword>
<keyword evidence="3" id="KW-0677">Repeat</keyword>
<feature type="domain" description="NB-ARC" evidence="7">
    <location>
        <begin position="217"/>
        <end position="376"/>
    </location>
</feature>
<evidence type="ECO:0000259" key="8">
    <source>
        <dbReference type="Pfam" id="PF18052"/>
    </source>
</evidence>
<dbReference type="SMR" id="A0A8T3A8F1"/>
<evidence type="ECO:0000256" key="3">
    <source>
        <dbReference type="ARBA" id="ARBA00022737"/>
    </source>
</evidence>
<keyword evidence="5" id="KW-0611">Plant defense</keyword>
<evidence type="ECO:0000259" key="7">
    <source>
        <dbReference type="Pfam" id="PF00931"/>
    </source>
</evidence>
<protein>
    <submittedName>
        <fullName evidence="11">Uncharacterized protein</fullName>
    </submittedName>
</protein>
<dbReference type="EMBL" id="JAGYWB010000018">
    <property type="protein sequence ID" value="KAI0492717.1"/>
    <property type="molecule type" value="Genomic_DNA"/>
</dbReference>
<dbReference type="InterPro" id="IPR041118">
    <property type="entry name" value="Rx_N"/>
</dbReference>
<accession>A0A8T3A8F1</accession>
<dbReference type="AlphaFoldDB" id="A0A8T3A8F1"/>